<dbReference type="InterPro" id="IPR013094">
    <property type="entry name" value="AB_hydrolase_3"/>
</dbReference>
<dbReference type="STRING" id="426418.B2W9R1"/>
<protein>
    <recommendedName>
        <fullName evidence="2">Alpha/beta hydrolase fold-3 domain-containing protein</fullName>
    </recommendedName>
</protein>
<dbReference type="Proteomes" id="UP000001471">
    <property type="component" value="Unassembled WGS sequence"/>
</dbReference>
<proteinExistence type="predicted"/>
<dbReference type="InParanoid" id="B2W9R1"/>
<gene>
    <name evidence="3" type="ORF">PTRG_06719</name>
</gene>
<dbReference type="GeneID" id="6344983"/>
<dbReference type="GO" id="GO:0016787">
    <property type="term" value="F:hydrolase activity"/>
    <property type="evidence" value="ECO:0007669"/>
    <property type="project" value="InterPro"/>
</dbReference>
<dbReference type="InterPro" id="IPR029058">
    <property type="entry name" value="AB_hydrolase_fold"/>
</dbReference>
<feature type="region of interest" description="Disordered" evidence="1">
    <location>
        <begin position="236"/>
        <end position="256"/>
    </location>
</feature>
<dbReference type="AlphaFoldDB" id="B2W9R1"/>
<dbReference type="HOGENOM" id="CLU_057635_0_0_1"/>
<accession>B2W9R1</accession>
<sequence>MPACTPLMPPHFHLKAITALSPRLRGRLPPLQPRLAALNTRLYSAVTAPPRCERIQVPCRSNGSFTVDVFHAAKPAAPILLYLPPGPVLPEYPEEEERVIATLREASATTVVRINYRASSVHQYPTPCHDVLLGYDWVRDHLLLDEFKRPYLTRMGVCGELVGGSLATMLALTECRLGESRIGAAAVNNPIVDWVFPDELPVVKPEDLPEPLYGDETALLSDEDLAGSLASVEIDQDATQQGQKLKKKRAPKAPPPTAWQTYGDNDVIPTLTLSGERDVLFRKPDDYFDRFASPMHFFRSPHAQLLYPQPDNPTTAQQLDDLLDMETQLALSHYATFEDNVNFSPRAPPALPTLSRCRAYARHYPPAGTRLSLPVWNITIGLQSPLSDITLELAKMLRRSIARQTLKSHSGRSRWHDAVEKKQYEDFAHDRVQLNSYQGIGLWTQQDDNPKWEQRVQEVGIWMKQRLDPAFT</sequence>
<dbReference type="SUPFAM" id="SSF53474">
    <property type="entry name" value="alpha/beta-Hydrolases"/>
    <property type="match status" value="1"/>
</dbReference>
<organism evidence="3 4">
    <name type="scientific">Pyrenophora tritici-repentis (strain Pt-1C-BFP)</name>
    <name type="common">Wheat tan spot fungus</name>
    <name type="synonym">Drechslera tritici-repentis</name>
    <dbReference type="NCBI Taxonomy" id="426418"/>
    <lineage>
        <taxon>Eukaryota</taxon>
        <taxon>Fungi</taxon>
        <taxon>Dikarya</taxon>
        <taxon>Ascomycota</taxon>
        <taxon>Pezizomycotina</taxon>
        <taxon>Dothideomycetes</taxon>
        <taxon>Pleosporomycetidae</taxon>
        <taxon>Pleosporales</taxon>
        <taxon>Pleosporineae</taxon>
        <taxon>Pleosporaceae</taxon>
        <taxon>Pyrenophora</taxon>
    </lineage>
</organism>
<dbReference type="OrthoDB" id="5396420at2759"/>
<dbReference type="Gene3D" id="3.40.50.1820">
    <property type="entry name" value="alpha/beta hydrolase"/>
    <property type="match status" value="1"/>
</dbReference>
<evidence type="ECO:0000313" key="4">
    <source>
        <dbReference type="Proteomes" id="UP000001471"/>
    </source>
</evidence>
<evidence type="ECO:0000256" key="1">
    <source>
        <dbReference type="SAM" id="MobiDB-lite"/>
    </source>
</evidence>
<feature type="domain" description="Alpha/beta hydrolase fold-3" evidence="2">
    <location>
        <begin position="94"/>
        <end position="291"/>
    </location>
</feature>
<dbReference type="Pfam" id="PF07859">
    <property type="entry name" value="Abhydrolase_3"/>
    <property type="match status" value="1"/>
</dbReference>
<dbReference type="eggNOG" id="ENOG502ST7S">
    <property type="taxonomic scope" value="Eukaryota"/>
</dbReference>
<dbReference type="KEGG" id="ptrr:6344983"/>
<dbReference type="RefSeq" id="XP_001937052.2">
    <property type="nucleotide sequence ID" value="XM_001937017.2"/>
</dbReference>
<dbReference type="OMA" id="SPIHFFR"/>
<evidence type="ECO:0000313" key="3">
    <source>
        <dbReference type="EMBL" id="EDU49639.1"/>
    </source>
</evidence>
<reference evidence="4" key="1">
    <citation type="journal article" date="2013" name="G3 (Bethesda)">
        <title>Comparative genomics of a plant-pathogenic fungus, Pyrenophora tritici-repentis, reveals transduplication and the impact of repeat elements on pathogenicity and population divergence.</title>
        <authorList>
            <person name="Manning V.A."/>
            <person name="Pandelova I."/>
            <person name="Dhillon B."/>
            <person name="Wilhelm L.J."/>
            <person name="Goodwin S.B."/>
            <person name="Berlin A.M."/>
            <person name="Figueroa M."/>
            <person name="Freitag M."/>
            <person name="Hane J.K."/>
            <person name="Henrissat B."/>
            <person name="Holman W.H."/>
            <person name="Kodira C.D."/>
            <person name="Martin J."/>
            <person name="Oliver R.P."/>
            <person name="Robbertse B."/>
            <person name="Schackwitz W."/>
            <person name="Schwartz D.C."/>
            <person name="Spatafora J.W."/>
            <person name="Turgeon B.G."/>
            <person name="Yandava C."/>
            <person name="Young S."/>
            <person name="Zhou S."/>
            <person name="Zeng Q."/>
            <person name="Grigoriev I.V."/>
            <person name="Ma L.-J."/>
            <person name="Ciuffetti L.M."/>
        </authorList>
    </citation>
    <scope>NUCLEOTIDE SEQUENCE [LARGE SCALE GENOMIC DNA]</scope>
    <source>
        <strain evidence="4">Pt-1C-BFP</strain>
    </source>
</reference>
<evidence type="ECO:0000259" key="2">
    <source>
        <dbReference type="Pfam" id="PF07859"/>
    </source>
</evidence>
<dbReference type="EMBL" id="DS231620">
    <property type="protein sequence ID" value="EDU49639.1"/>
    <property type="molecule type" value="Genomic_DNA"/>
</dbReference>
<name>B2W9R1_PYRTR</name>